<sequence length="75" mass="8278">MSSINEFKANLLGAGPRANRFRVYIPRTGSAIEFLCKTAALPGQTIAETPVNFRGMIVKLAGDRTFTNWEVAIYN</sequence>
<feature type="non-terminal residue" evidence="1">
    <location>
        <position position="1"/>
    </location>
</feature>
<evidence type="ECO:0000313" key="1">
    <source>
        <dbReference type="EMBL" id="SVD22451.1"/>
    </source>
</evidence>
<dbReference type="AlphaFoldDB" id="A0A382TLV8"/>
<protein>
    <submittedName>
        <fullName evidence="1">Uncharacterized protein</fullName>
    </submittedName>
</protein>
<gene>
    <name evidence="1" type="ORF">METZ01_LOCUS375305</name>
</gene>
<name>A0A382TLV8_9ZZZZ</name>
<reference evidence="1" key="1">
    <citation type="submission" date="2018-05" db="EMBL/GenBank/DDBJ databases">
        <authorList>
            <person name="Lanie J.A."/>
            <person name="Ng W.-L."/>
            <person name="Kazmierczak K.M."/>
            <person name="Andrzejewski T.M."/>
            <person name="Davidsen T.M."/>
            <person name="Wayne K.J."/>
            <person name="Tettelin H."/>
            <person name="Glass J.I."/>
            <person name="Rusch D."/>
            <person name="Podicherti R."/>
            <person name="Tsui H.-C.T."/>
            <person name="Winkler M.E."/>
        </authorList>
    </citation>
    <scope>NUCLEOTIDE SEQUENCE</scope>
</reference>
<dbReference type="EMBL" id="UINC01137233">
    <property type="protein sequence ID" value="SVD22451.1"/>
    <property type="molecule type" value="Genomic_DNA"/>
</dbReference>
<organism evidence="1">
    <name type="scientific">marine metagenome</name>
    <dbReference type="NCBI Taxonomy" id="408172"/>
    <lineage>
        <taxon>unclassified sequences</taxon>
        <taxon>metagenomes</taxon>
        <taxon>ecological metagenomes</taxon>
    </lineage>
</organism>
<feature type="non-terminal residue" evidence="1">
    <location>
        <position position="75"/>
    </location>
</feature>
<accession>A0A382TLV8</accession>
<proteinExistence type="predicted"/>